<evidence type="ECO:0000313" key="2">
    <source>
        <dbReference type="Proteomes" id="UP001187192"/>
    </source>
</evidence>
<comment type="caution">
    <text evidence="1">The sequence shown here is derived from an EMBL/GenBank/DDBJ whole genome shotgun (WGS) entry which is preliminary data.</text>
</comment>
<reference evidence="1" key="1">
    <citation type="submission" date="2023-07" db="EMBL/GenBank/DDBJ databases">
        <title>draft genome sequence of fig (Ficus carica).</title>
        <authorList>
            <person name="Takahashi T."/>
            <person name="Nishimura K."/>
        </authorList>
    </citation>
    <scope>NUCLEOTIDE SEQUENCE</scope>
</reference>
<keyword evidence="2" id="KW-1185">Reference proteome</keyword>
<gene>
    <name evidence="1" type="ORF">TIFTF001_005198</name>
</gene>
<organism evidence="1 2">
    <name type="scientific">Ficus carica</name>
    <name type="common">Common fig</name>
    <dbReference type="NCBI Taxonomy" id="3494"/>
    <lineage>
        <taxon>Eukaryota</taxon>
        <taxon>Viridiplantae</taxon>
        <taxon>Streptophyta</taxon>
        <taxon>Embryophyta</taxon>
        <taxon>Tracheophyta</taxon>
        <taxon>Spermatophyta</taxon>
        <taxon>Magnoliopsida</taxon>
        <taxon>eudicotyledons</taxon>
        <taxon>Gunneridae</taxon>
        <taxon>Pentapetalae</taxon>
        <taxon>rosids</taxon>
        <taxon>fabids</taxon>
        <taxon>Rosales</taxon>
        <taxon>Moraceae</taxon>
        <taxon>Ficeae</taxon>
        <taxon>Ficus</taxon>
    </lineage>
</organism>
<name>A0AA88CX79_FICCA</name>
<sequence>MLMMTAIDATVRMKECRLYRLLFDEAENAGVSWSFVGYC</sequence>
<dbReference type="Proteomes" id="UP001187192">
    <property type="component" value="Unassembled WGS sequence"/>
</dbReference>
<protein>
    <submittedName>
        <fullName evidence="1">Uncharacterized protein</fullName>
    </submittedName>
</protein>
<accession>A0AA88CX79</accession>
<proteinExistence type="predicted"/>
<dbReference type="EMBL" id="BTGU01000005">
    <property type="protein sequence ID" value="GMN35290.1"/>
    <property type="molecule type" value="Genomic_DNA"/>
</dbReference>
<dbReference type="AlphaFoldDB" id="A0AA88CX79"/>
<evidence type="ECO:0000313" key="1">
    <source>
        <dbReference type="EMBL" id="GMN35290.1"/>
    </source>
</evidence>